<evidence type="ECO:0000256" key="1">
    <source>
        <dbReference type="ARBA" id="ARBA00004138"/>
    </source>
</evidence>
<keyword evidence="6" id="KW-0732">Signal</keyword>
<evidence type="ECO:0000256" key="9">
    <source>
        <dbReference type="ARBA" id="ARBA00023136"/>
    </source>
</evidence>
<dbReference type="Pfam" id="PF02140">
    <property type="entry name" value="SUEL_Lectin"/>
    <property type="match status" value="2"/>
</dbReference>
<evidence type="ECO:0000259" key="18">
    <source>
        <dbReference type="PROSITE" id="PS50228"/>
    </source>
</evidence>
<dbReference type="Pfam" id="PF20519">
    <property type="entry name" value="Polycystin_dom"/>
    <property type="match status" value="1"/>
</dbReference>
<comment type="caution">
    <text evidence="13">Lacks conserved residue(s) required for the propagation of feature annotation.</text>
</comment>
<keyword evidence="11" id="KW-0966">Cell projection</keyword>
<dbReference type="SMART" id="SM00303">
    <property type="entry name" value="GPS"/>
    <property type="match status" value="1"/>
</dbReference>
<dbReference type="PROSITE" id="PS50093">
    <property type="entry name" value="PKD"/>
    <property type="match status" value="1"/>
</dbReference>
<dbReference type="SUPFAM" id="SSF82895">
    <property type="entry name" value="TSP-1 type 1 repeat"/>
    <property type="match status" value="2"/>
</dbReference>
<evidence type="ECO:0000256" key="8">
    <source>
        <dbReference type="ARBA" id="ARBA00023069"/>
    </source>
</evidence>
<comment type="similarity">
    <text evidence="3">Belongs to the polycystin family.</text>
</comment>
<dbReference type="Pfam" id="PF01477">
    <property type="entry name" value="PLAT"/>
    <property type="match status" value="1"/>
</dbReference>
<feature type="transmembrane region" description="Helical" evidence="15">
    <location>
        <begin position="2996"/>
        <end position="3016"/>
    </location>
</feature>
<evidence type="ECO:0000259" key="19">
    <source>
        <dbReference type="PROSITE" id="PS51111"/>
    </source>
</evidence>
<feature type="domain" description="REJ" evidence="19">
    <location>
        <begin position="1503"/>
        <end position="1941"/>
    </location>
</feature>
<comment type="caution">
    <text evidence="20">The sequence shown here is derived from an EMBL/GenBank/DDBJ whole genome shotgun (WGS) entry which is preliminary data.</text>
</comment>
<dbReference type="Pfam" id="PF00090">
    <property type="entry name" value="TSP_1"/>
    <property type="match status" value="2"/>
</dbReference>
<keyword evidence="4" id="KW-1003">Cell membrane</keyword>
<dbReference type="PROSITE" id="PS50095">
    <property type="entry name" value="PLAT"/>
    <property type="match status" value="1"/>
</dbReference>
<feature type="transmembrane region" description="Helical" evidence="15">
    <location>
        <begin position="3293"/>
        <end position="3311"/>
    </location>
</feature>
<accession>A0AAU9VPH9</accession>
<dbReference type="InterPro" id="IPR001024">
    <property type="entry name" value="PLAT/LH2_dom"/>
</dbReference>
<dbReference type="SMART" id="SM00089">
    <property type="entry name" value="PKD"/>
    <property type="match status" value="2"/>
</dbReference>
<evidence type="ECO:0000256" key="4">
    <source>
        <dbReference type="ARBA" id="ARBA00022475"/>
    </source>
</evidence>
<dbReference type="Pfam" id="PF08016">
    <property type="entry name" value="PKD_channel"/>
    <property type="match status" value="1"/>
</dbReference>
<reference evidence="20 21" key="1">
    <citation type="submission" date="2022-05" db="EMBL/GenBank/DDBJ databases">
        <authorList>
            <consortium name="Genoscope - CEA"/>
            <person name="William W."/>
        </authorList>
    </citation>
    <scope>NUCLEOTIDE SEQUENCE [LARGE SCALE GENOMIC DNA]</scope>
</reference>
<dbReference type="PROSITE" id="PS50228">
    <property type="entry name" value="SUEL_LECTIN"/>
    <property type="match status" value="3"/>
</dbReference>
<dbReference type="InterPro" id="IPR013122">
    <property type="entry name" value="PKD1_2_channel"/>
</dbReference>
<evidence type="ECO:0000256" key="2">
    <source>
        <dbReference type="ARBA" id="ARBA00004651"/>
    </source>
</evidence>
<feature type="compositionally biased region" description="Polar residues" evidence="14">
    <location>
        <begin position="271"/>
        <end position="280"/>
    </location>
</feature>
<organism evidence="20 21">
    <name type="scientific">Pocillopora meandrina</name>
    <dbReference type="NCBI Taxonomy" id="46732"/>
    <lineage>
        <taxon>Eukaryota</taxon>
        <taxon>Metazoa</taxon>
        <taxon>Cnidaria</taxon>
        <taxon>Anthozoa</taxon>
        <taxon>Hexacorallia</taxon>
        <taxon>Scleractinia</taxon>
        <taxon>Astrocoeniina</taxon>
        <taxon>Pocilloporidae</taxon>
        <taxon>Pocillopora</taxon>
    </lineage>
</organism>
<feature type="transmembrane region" description="Helical" evidence="15">
    <location>
        <begin position="3346"/>
        <end position="3362"/>
    </location>
</feature>
<evidence type="ECO:0000256" key="14">
    <source>
        <dbReference type="SAM" id="MobiDB-lite"/>
    </source>
</evidence>
<keyword evidence="8" id="KW-0969">Cilium</keyword>
<dbReference type="InterPro" id="IPR022409">
    <property type="entry name" value="PKD/Chitinase_dom"/>
</dbReference>
<feature type="compositionally biased region" description="Low complexity" evidence="14">
    <location>
        <begin position="180"/>
        <end position="197"/>
    </location>
</feature>
<keyword evidence="10" id="KW-0325">Glycoprotein</keyword>
<dbReference type="SMART" id="SM00209">
    <property type="entry name" value="TSP1"/>
    <property type="match status" value="3"/>
</dbReference>
<dbReference type="Pfam" id="PF02010">
    <property type="entry name" value="REJ"/>
    <property type="match status" value="1"/>
</dbReference>
<dbReference type="CDD" id="cd22823">
    <property type="entry name" value="Gal_Rha_Lectin"/>
    <property type="match status" value="5"/>
</dbReference>
<dbReference type="SMART" id="SM00308">
    <property type="entry name" value="LH2"/>
    <property type="match status" value="1"/>
</dbReference>
<feature type="region of interest" description="Disordered" evidence="14">
    <location>
        <begin position="180"/>
        <end position="205"/>
    </location>
</feature>
<dbReference type="InterPro" id="IPR000601">
    <property type="entry name" value="PKD_dom"/>
</dbReference>
<evidence type="ECO:0000259" key="17">
    <source>
        <dbReference type="PROSITE" id="PS50095"/>
    </source>
</evidence>
<dbReference type="InterPro" id="IPR002859">
    <property type="entry name" value="PKD/REJ-like"/>
</dbReference>
<evidence type="ECO:0000256" key="3">
    <source>
        <dbReference type="ARBA" id="ARBA00007200"/>
    </source>
</evidence>
<dbReference type="GO" id="GO:0005509">
    <property type="term" value="F:calcium ion binding"/>
    <property type="evidence" value="ECO:0007669"/>
    <property type="project" value="InterPro"/>
</dbReference>
<dbReference type="InterPro" id="IPR046338">
    <property type="entry name" value="GAIN_dom_sf"/>
</dbReference>
<dbReference type="PRINTS" id="PR01433">
    <property type="entry name" value="POLYCYSTIN2"/>
</dbReference>
<dbReference type="PANTHER" id="PTHR10877">
    <property type="entry name" value="POLYCYSTIN FAMILY MEMBER"/>
    <property type="match status" value="1"/>
</dbReference>
<evidence type="ECO:0000313" key="20">
    <source>
        <dbReference type="EMBL" id="CAH3032190.1"/>
    </source>
</evidence>
<dbReference type="Gene3D" id="2.60.220.50">
    <property type="match status" value="1"/>
</dbReference>
<dbReference type="SUPFAM" id="SSF49723">
    <property type="entry name" value="Lipase/lipooxygenase domain (PLAT/LH2 domain)"/>
    <property type="match status" value="1"/>
</dbReference>
<evidence type="ECO:0000256" key="12">
    <source>
        <dbReference type="PIRSR" id="PIRSR603915-2"/>
    </source>
</evidence>
<feature type="transmembrane region" description="Helical" evidence="15">
    <location>
        <begin position="2499"/>
        <end position="2519"/>
    </location>
</feature>
<dbReference type="InterPro" id="IPR000884">
    <property type="entry name" value="TSP1_rpt"/>
</dbReference>
<comment type="subcellular location">
    <subcellularLocation>
        <location evidence="2">Cell membrane</location>
        <topology evidence="2">Multi-pass membrane protein</topology>
    </subcellularLocation>
    <subcellularLocation>
        <location evidence="1">Cell projection</location>
        <location evidence="1">Cilium</location>
    </subcellularLocation>
</comment>
<dbReference type="SUPFAM" id="SSF49299">
    <property type="entry name" value="PKD domain"/>
    <property type="match status" value="2"/>
</dbReference>
<evidence type="ECO:0000256" key="10">
    <source>
        <dbReference type="ARBA" id="ARBA00023180"/>
    </source>
</evidence>
<dbReference type="InterPro" id="IPR003915">
    <property type="entry name" value="PKD_2"/>
</dbReference>
<dbReference type="InterPro" id="IPR000203">
    <property type="entry name" value="GPS"/>
</dbReference>
<sequence length="3589" mass="403092">MYGRTDNFTCPPTSLCDPSIDLSGKVTPICQGKSSCDINGSYDGLEKPCNTSYFNISYTCKKINVTEIKEHHIGNFVCPKGKVFVAHRLEWLGIEYILKSRNISAPNSTIPLVAISTSNLSMIWSTSKSNRKVLQTQVVASTSLLASGFHISSSALVTQKKTATTPSLFTMMINSSSTSGSESLAASSRPSSPLPNSVMKSPGVSATLSETQATLISEGSFSSSPLPTTAAPVTTPSLLSSTLPNPVVLPSMTSSPTIATFFPRQSTEVGLTKPSLSSKNSPDKTVLSLGSSSPTTTTYIAQPSITSFLSTQNKTLLSTLSATTVPNVSVPALNSSRSIMPEQKKYEYYNITQEIKPKKVHTIKLFNCRGKMKCYFNVTRKKFTNPYPEKITELRLSVKHSCQTAENGYLQWESWSACPDVCGITYHQVRRRICQNPTTTTGGGDCSGHRSETLESGCYKECLDRNSTTCHFLTANLSCPNGTFINIISMFYGREQENVSFCDSSGLPDGACVPPDDIADHNRAQVYERCQMKSNCTIAVSNDTFRDPCPGFSKRLKINYTCSPIFTRTFCDADKALLSCPAGMRVVFHNTLFYGQMNTSESCPVTASGSCSSGLKYGVMNEYCSGVNKCDIPTISATEFNLRQCKDTSNYLTIHHSCQRVEAIYTPWGPWGPCEACGLTTRRIRERKCVSPGIEYFAPPWGCSYWSNLVEQDHCYHGCGDKTVSLDHGENTTIVCPEDDIYHTVIEIRSVFYGNESCPSNNGSKIAVMKRCQGRNECYLEASTAIFNDSCPGIKKFLNVTYRCQSIYSIEQSERYTMVPTNLSCYDNMIIVTHAVSWDDGFGNCNYGQRAMTIIQNLCDGRNSCVVLNKKSLLGGYCGSYLKFVMYYSCQTAYGGLDTEWSAWSNCTECGHTPVKRRIKPCLSPINKNSGAHCPLIEQIAPCNFPCPVDGLSFIGDDFSVVLGQNFSIQWKLRLGTNSTGVISWGDNSANETVGRYIMANASTPFSLVNWHNYTFEGEFWVKVYAFNYFSNQTIYRMVYVQVKLCGLNFTAPTTVATNTSSHFDVSLEVVSLKKPLVLFSFGNGVVLSSTCFETNYTYPKAGVFMAYANAKNKVSSLTSTRKVIVQDPVRGFKADREIYFVTVGHYARFLFSIEQGTNVSVNASLYDCELPFLATWLNGPSHLNSLLTCVFDKVGTCNGFFYASNKVSQANASALIISEVAIHGFNVTVECQSRYPSCFQHDRIVFHINVTNGTRPKFVFHMGDGNVVISSEKTLDYFFRVSGSFNVNITAHNNVSSISILRKIGVSELVPMSGAYVNCNKTVGLSDLTMCSFGVQQGTAFECWLDLGVNNQLILFFTYFNLTSFISYNLTSYGEYTVQFLCNNTINSSSAKVVTKVVPRSLKLGISQNGPVMVNRTLTLTLSASETGYPSCFTLDLGNSQRIVFGSLKCTTGEHQKSFPYPSLQYNYTYTKAAIYNVTWSGQNNFTSESVHSLIIITELPCLKPQVILQNVASNRLSPAVITRSKEFIVSSRYRIDCERATGAILQWKIFKNTTDKGFVLQSTRVTERSDLILLSNELEYGLYCIKLTLTLQNAFDIAGTAEGYFKVTTSKLIADLQDGSANRRSYLQPVFINATGSLDPDSPDSSKLEFKWYCYNITDRLKTFNYSKMPLSTLADALSESPLPNGCFGNNGSMAANSSEIILPQQKVIENGLYLVKLVLSSRNREASKATVIQVVNDEIPQFYIRCVVNCKRLVITTDILSVSSHCFSGTCEKGKSGVYSWELFHRSVNETDGKKWNRVADLEGIASSNTSSKNLALKAYVLHPEMSYVVRMWYKWLDHESLAEYSFTTSRPPYGGNCSVSPSAGEAYQTMFIFECAGWQTKNMPLLYVVSYYDPYTQLKPVLFRAEEDRFLVKLALGDSNDNFRLKIFFSVIDSFGARMDTQRLIQVLPRKVVPLKLDELILKDNSKLNFYLNIGDIDSVSELVSGVMSSLNYEAIHRGNGTSSAEIQSEVRYTIMQKISRIPISTMTDINQVSTMIAAASEIKEHVNSTAQEIATNKISSMINLLLNKSRQDIGVSVVTDGAENLVTAVFNVLMSASYSADFRRMSVTDELDQNKSKTIAYKNIEAFEKVTEAVSNKLLPGQEDIEIQTKSAILTCRRAKVAALTDHPINAGNASVNFPDLQELIGNKTVDVQLLYLPKNPYTWDKSSQLVTTAILDVKIKEITRKRQVIDILDLAGEIDLQIPFEPTVPEANPDIFYKQTDNESIQYHSFEIKKTNEAIEFYIIPLENQEQLTILIKFEEKPTILEHDLQMKLPNFSSCSIKDTFRVENNNCTDNPYSLFLPSTYLTKVGKYFIGVKYGETTENKPSSYYRQKRDCGAGRRSKRGVSDCIQYKDPPTTRPLNGKFVSGQQSYDNSKHSNYSMEQFGLGCNFWNPAGNQFSGGGCRTGRRRTLSRTMTCRCKHLTSFGGGFLVKPNPIDFDKVWYAFADIHNNVAVLVSIVSVFLLYLLVIIWARRADRKDHSSQGGTLVIGKSSNAYVYEVTISTNKGRNSGTTANITFLVVGENGSSGTLPLSKLTKVKFKRGTVVTVVLSLPSSLGQLLYLHIWHDNSGDNPSWYLDHVAIRNVLTDEKWNFMCRDWLAVESGDGRTEKVLYVANINEMANYRYLFLSHSADGLYDEHLWISVAAKPPQSSFSRVQRASCCLSILFCTMITNAMFYDSGKADTSSVFYLGPIKITMRQLMIGIQSSLIIFPINLAITQLFRKSSNASMSLGEAERAKSVIFKRKPKLLFDCFDRRVKPLSKKYLPMTYEANSTISISTLKSASADRFTDDESMFNLNNAYTKISQEKKRKNLYMCLYYFAWVLCFVSVLTSAFFTLSYSLQWGSERSQQWLLSFFVSFIQDAAISQPVKVALFSAVIAFVIKFTLEQKEKRQQFKRKKVTLNDKGEKACLIETQSEDSIPWDDSQPLRKNILEKAKMKRMKEIKSSEVMTDVFFYSLFLLLLLMVAYGHRDPIAYEYTKHLENYFSIETQQYPEVLRWVRFIFIPQIFVGSWYNGMAPTDSEDGYLPDRTSSLVGMARLRQLRILNDTCGNYIQLNEKLGLNCYGQYSMDDEDTSIYQEEWVPVSPDIPIENITYHMCPRPWRYQTAMQLKGVPIWGKIALYSGGGYVAELGYYPDKAIEVVSELFEHNWVDRRSRAVFVELTVYNAQVNLFCVISLLMEVMPTGGVAIFRRINTIRVYRYIGELANLSIAAELIIVLVILYLLYKVIKRIYHKRIAFFKKFWNLVDLLQVLFALVSIGLYFVKMVNINMIMKDLSENPYVFVSFSLLLTWNEIDTCMISFVVFLTTLKLLYLLRYNNYIKLLNQTFSNMRTDILSFMVQFLLWFMPFVILAHITFGAHLQHFISLPSAFQAMLNALLGASYYHDLEQVDRVIGPALFFCFSILMELIFLNMFVSIINSAFGSRVENLDHSQPEPELVEFIMARLRGILGINLLSTRVTPDEKWYVDDSSDEDNDLRLLSTKNTLSVLNRKLTHLQTKFTNVTTMEEEEEDDVWLEMVLLREHESLASSRSEGSATTQTSF</sequence>
<dbReference type="InterPro" id="IPR036383">
    <property type="entry name" value="TSP1_rpt_sf"/>
</dbReference>
<feature type="transmembrane region" description="Helical" evidence="15">
    <location>
        <begin position="3382"/>
        <end position="3404"/>
    </location>
</feature>
<evidence type="ECO:0000256" key="7">
    <source>
        <dbReference type="ARBA" id="ARBA00022989"/>
    </source>
</evidence>
<feature type="transmembrane region" description="Helical" evidence="15">
    <location>
        <begin position="2744"/>
        <end position="2768"/>
    </location>
</feature>
<feature type="domain" description="PLAT" evidence="17">
    <location>
        <begin position="2543"/>
        <end position="2660"/>
    </location>
</feature>
<evidence type="ECO:0000313" key="21">
    <source>
        <dbReference type="Proteomes" id="UP001159428"/>
    </source>
</evidence>
<dbReference type="GO" id="GO:0005929">
    <property type="term" value="C:cilium"/>
    <property type="evidence" value="ECO:0007669"/>
    <property type="project" value="UniProtKB-SubCell"/>
</dbReference>
<feature type="transmembrane region" description="Helical" evidence="15">
    <location>
        <begin position="2898"/>
        <end position="2929"/>
    </location>
</feature>
<dbReference type="InterPro" id="IPR043159">
    <property type="entry name" value="Lectin_gal-bd_sf"/>
</dbReference>
<keyword evidence="5 15" id="KW-0812">Transmembrane</keyword>
<evidence type="ECO:0000256" key="13">
    <source>
        <dbReference type="PROSITE-ProRule" id="PRU00152"/>
    </source>
</evidence>
<evidence type="ECO:0000256" key="5">
    <source>
        <dbReference type="ARBA" id="ARBA00022692"/>
    </source>
</evidence>
<dbReference type="GO" id="GO:0050982">
    <property type="term" value="P:detection of mechanical stimulus"/>
    <property type="evidence" value="ECO:0007669"/>
    <property type="project" value="TreeGrafter"/>
</dbReference>
<dbReference type="InterPro" id="IPR046791">
    <property type="entry name" value="Polycystin_dom"/>
</dbReference>
<feature type="disulfide bond" evidence="12">
    <location>
        <begin position="3097"/>
        <end position="3111"/>
    </location>
</feature>
<dbReference type="PROSITE" id="PS51111">
    <property type="entry name" value="REJ"/>
    <property type="match status" value="1"/>
</dbReference>
<dbReference type="Proteomes" id="UP001159428">
    <property type="component" value="Unassembled WGS sequence"/>
</dbReference>
<feature type="region of interest" description="Disordered" evidence="14">
    <location>
        <begin position="271"/>
        <end position="292"/>
    </location>
</feature>
<dbReference type="InterPro" id="IPR035986">
    <property type="entry name" value="PKD_dom_sf"/>
</dbReference>
<dbReference type="EMBL" id="CALNXJ010000001">
    <property type="protein sequence ID" value="CAH3032190.1"/>
    <property type="molecule type" value="Genomic_DNA"/>
</dbReference>
<protein>
    <submittedName>
        <fullName evidence="20">Uncharacterized protein</fullName>
    </submittedName>
</protein>
<proteinExistence type="inferred from homology"/>
<dbReference type="PANTHER" id="PTHR10877:SF150">
    <property type="entry name" value="REJ DOMAIN-CONTAINING PROTEIN"/>
    <property type="match status" value="1"/>
</dbReference>
<feature type="domain" description="SUEL-type lectin" evidence="18">
    <location>
        <begin position="570"/>
        <end position="659"/>
    </location>
</feature>
<dbReference type="GO" id="GO:0005886">
    <property type="term" value="C:plasma membrane"/>
    <property type="evidence" value="ECO:0007669"/>
    <property type="project" value="UniProtKB-SubCell"/>
</dbReference>
<feature type="domain" description="PKD" evidence="16">
    <location>
        <begin position="1259"/>
        <end position="1314"/>
    </location>
</feature>
<evidence type="ECO:0000256" key="15">
    <source>
        <dbReference type="SAM" id="Phobius"/>
    </source>
</evidence>
<keyword evidence="21" id="KW-1185">Reference proteome</keyword>
<dbReference type="InterPro" id="IPR036392">
    <property type="entry name" value="PLAT/LH2_dom_sf"/>
</dbReference>
<feature type="domain" description="SUEL-type lectin" evidence="18">
    <location>
        <begin position="715"/>
        <end position="805"/>
    </location>
</feature>
<feature type="transmembrane region" description="Helical" evidence="15">
    <location>
        <begin position="3250"/>
        <end position="3273"/>
    </location>
</feature>
<evidence type="ECO:0000256" key="11">
    <source>
        <dbReference type="ARBA" id="ARBA00023273"/>
    </source>
</evidence>
<dbReference type="Gene3D" id="2.60.120.740">
    <property type="match status" value="3"/>
</dbReference>
<dbReference type="GO" id="GO:0005262">
    <property type="term" value="F:calcium channel activity"/>
    <property type="evidence" value="ECO:0007669"/>
    <property type="project" value="TreeGrafter"/>
</dbReference>
<dbReference type="PROSITE" id="PS50092">
    <property type="entry name" value="TSP1"/>
    <property type="match status" value="3"/>
</dbReference>
<dbReference type="InterPro" id="IPR000922">
    <property type="entry name" value="Lectin_gal-bd_dom"/>
</dbReference>
<name>A0AAU9VPH9_9CNID</name>
<feature type="transmembrane region" description="Helical" evidence="15">
    <location>
        <begin position="2863"/>
        <end position="2886"/>
    </location>
</feature>
<dbReference type="InterPro" id="IPR051223">
    <property type="entry name" value="Polycystin"/>
</dbReference>
<feature type="transmembrane region" description="Helical" evidence="15">
    <location>
        <begin position="3444"/>
        <end position="3465"/>
    </location>
</feature>
<dbReference type="CDD" id="cd00146">
    <property type="entry name" value="PKD"/>
    <property type="match status" value="2"/>
</dbReference>
<dbReference type="Gene3D" id="2.20.100.10">
    <property type="entry name" value="Thrombospondin type-1 (TSP1) repeat"/>
    <property type="match status" value="1"/>
</dbReference>
<keyword evidence="7 15" id="KW-1133">Transmembrane helix</keyword>
<gene>
    <name evidence="20" type="ORF">PMEA_00001038</name>
</gene>
<keyword evidence="9 15" id="KW-0472">Membrane</keyword>
<dbReference type="GO" id="GO:0030246">
    <property type="term" value="F:carbohydrate binding"/>
    <property type="evidence" value="ECO:0007669"/>
    <property type="project" value="InterPro"/>
</dbReference>
<feature type="domain" description="SUEL-type lectin" evidence="18">
    <location>
        <begin position="469"/>
        <end position="563"/>
    </location>
</feature>
<evidence type="ECO:0000256" key="6">
    <source>
        <dbReference type="ARBA" id="ARBA00022729"/>
    </source>
</evidence>
<dbReference type="InterPro" id="IPR014010">
    <property type="entry name" value="REJ_dom"/>
</dbReference>
<dbReference type="Gene3D" id="2.60.60.20">
    <property type="entry name" value="PLAT/LH2 domain"/>
    <property type="match status" value="1"/>
</dbReference>
<evidence type="ECO:0000259" key="16">
    <source>
        <dbReference type="PROSITE" id="PS50093"/>
    </source>
</evidence>